<evidence type="ECO:0000313" key="4">
    <source>
        <dbReference type="Proteomes" id="UP001597053"/>
    </source>
</evidence>
<dbReference type="InterPro" id="IPR028908">
    <property type="entry name" value="Tox-PL_dom"/>
</dbReference>
<accession>A0ABW3A8H6</accession>
<evidence type="ECO:0000259" key="2">
    <source>
        <dbReference type="Pfam" id="PF15644"/>
    </source>
</evidence>
<evidence type="ECO:0000256" key="1">
    <source>
        <dbReference type="SAM" id="MobiDB-lite"/>
    </source>
</evidence>
<protein>
    <submittedName>
        <fullName evidence="3">Toxin glutamine deamidase domain-containing protein</fullName>
    </submittedName>
</protein>
<dbReference type="EMBL" id="JBHTHM010001924">
    <property type="protein sequence ID" value="MFD0787323.1"/>
    <property type="molecule type" value="Genomic_DNA"/>
</dbReference>
<feature type="region of interest" description="Disordered" evidence="1">
    <location>
        <begin position="76"/>
        <end position="113"/>
    </location>
</feature>
<organism evidence="3 4">
    <name type="scientific">Micromonospora azadirachtae</name>
    <dbReference type="NCBI Taxonomy" id="1970735"/>
    <lineage>
        <taxon>Bacteria</taxon>
        <taxon>Bacillati</taxon>
        <taxon>Actinomycetota</taxon>
        <taxon>Actinomycetes</taxon>
        <taxon>Micromonosporales</taxon>
        <taxon>Micromonosporaceae</taxon>
        <taxon>Micromonospora</taxon>
    </lineage>
</organism>
<reference evidence="4" key="1">
    <citation type="journal article" date="2019" name="Int. J. Syst. Evol. Microbiol.">
        <title>The Global Catalogue of Microorganisms (GCM) 10K type strain sequencing project: providing services to taxonomists for standard genome sequencing and annotation.</title>
        <authorList>
            <consortium name="The Broad Institute Genomics Platform"/>
            <consortium name="The Broad Institute Genome Sequencing Center for Infectious Disease"/>
            <person name="Wu L."/>
            <person name="Ma J."/>
        </authorList>
    </citation>
    <scope>NUCLEOTIDE SEQUENCE [LARGE SCALE GENOMIC DNA]</scope>
    <source>
        <strain evidence="4">JCM 32148</strain>
    </source>
</reference>
<comment type="caution">
    <text evidence="3">The sequence shown here is derived from an EMBL/GenBank/DDBJ whole genome shotgun (WGS) entry which is preliminary data.</text>
</comment>
<keyword evidence="4" id="KW-1185">Reference proteome</keyword>
<feature type="non-terminal residue" evidence="3">
    <location>
        <position position="1"/>
    </location>
</feature>
<feature type="compositionally biased region" description="Gly residues" evidence="1">
    <location>
        <begin position="96"/>
        <end position="113"/>
    </location>
</feature>
<dbReference type="Proteomes" id="UP001597053">
    <property type="component" value="Unassembled WGS sequence"/>
</dbReference>
<feature type="non-terminal residue" evidence="3">
    <location>
        <position position="298"/>
    </location>
</feature>
<dbReference type="Pfam" id="PF15644">
    <property type="entry name" value="Gln_amidase"/>
    <property type="match status" value="1"/>
</dbReference>
<sequence>PYDALSAGLDHLATGPLDPAWRERLPEVRQQLDALDQILRAAAETDPELRSKLPGLAEVRADLVRQIDAVVPESSLIDFTDTDGPPTDGSRESHAGGSGRGVGSGLGAGRGTAGGPVRLIPSRFADDAAAREVYPWLTLVNPSGSDTNCVLTVIVSDMNAAEGRNASWQAPPESAQPEEHLLNYQRQRLGLSDEAAPPVYRTDVEAVRTAMEAARPGSRGVLLVRDPVTAAGLGGTSHAFNVLRDEDGVVFLDGQHGGLARMPAYAGDLLFLPLSEDVPRPEGAPTVDPAELSGTAGT</sequence>
<feature type="domain" description="Tox-PL" evidence="2">
    <location>
        <begin position="177"/>
        <end position="257"/>
    </location>
</feature>
<gene>
    <name evidence="3" type="ORF">ACFQZ8_25760</name>
</gene>
<name>A0ABW3A8H6_9ACTN</name>
<proteinExistence type="predicted"/>
<evidence type="ECO:0000313" key="3">
    <source>
        <dbReference type="EMBL" id="MFD0787323.1"/>
    </source>
</evidence>